<dbReference type="Proteomes" id="UP000321429">
    <property type="component" value="Unassembled WGS sequence"/>
</dbReference>
<organism evidence="1 2">
    <name type="scientific">Furfurilactobacillus siliginis</name>
    <dbReference type="NCBI Taxonomy" id="348151"/>
    <lineage>
        <taxon>Bacteria</taxon>
        <taxon>Bacillati</taxon>
        <taxon>Bacillota</taxon>
        <taxon>Bacilli</taxon>
        <taxon>Lactobacillales</taxon>
        <taxon>Lactobacillaceae</taxon>
        <taxon>Furfurilactobacillus</taxon>
    </lineage>
</organism>
<accession>A0A510VR67</accession>
<dbReference type="RefSeq" id="WP_157047449.1">
    <property type="nucleotide sequence ID" value="NZ_BJUD01000056.1"/>
</dbReference>
<evidence type="ECO:0000313" key="1">
    <source>
        <dbReference type="EMBL" id="GEK29444.1"/>
    </source>
</evidence>
<sequence>MSKVCEPHKRIDLDDPKMDWVVDQLFKEPNELDGNSFDIWVGPEE</sequence>
<comment type="caution">
    <text evidence="1">The sequence shown here is derived from an EMBL/GenBank/DDBJ whole genome shotgun (WGS) entry which is preliminary data.</text>
</comment>
<dbReference type="EMBL" id="BJUD01000056">
    <property type="protein sequence ID" value="GEK29444.1"/>
    <property type="molecule type" value="Genomic_DNA"/>
</dbReference>
<name>A0A510VR67_9LACO</name>
<gene>
    <name evidence="1" type="ORF">LSI01_17550</name>
</gene>
<reference evidence="1 2" key="1">
    <citation type="submission" date="2019-07" db="EMBL/GenBank/DDBJ databases">
        <title>Whole genome shotgun sequence of Lactobacillus siliginis NBRC 101315.</title>
        <authorList>
            <person name="Hosoyama A."/>
            <person name="Uohara A."/>
            <person name="Ohji S."/>
            <person name="Ichikawa N."/>
        </authorList>
    </citation>
    <scope>NUCLEOTIDE SEQUENCE [LARGE SCALE GENOMIC DNA]</scope>
    <source>
        <strain evidence="1 2">NBRC 101315</strain>
    </source>
</reference>
<dbReference type="AlphaFoldDB" id="A0A510VR67"/>
<protein>
    <submittedName>
        <fullName evidence="1">Uncharacterized protein</fullName>
    </submittedName>
</protein>
<proteinExistence type="predicted"/>
<evidence type="ECO:0000313" key="2">
    <source>
        <dbReference type="Proteomes" id="UP000321429"/>
    </source>
</evidence>